<dbReference type="STRING" id="550540.Fbal_0436"/>
<dbReference type="CDD" id="cd16441">
    <property type="entry name" value="beta_Kdo_transferase_KpsS"/>
    <property type="match status" value="1"/>
</dbReference>
<dbReference type="RefSeq" id="WP_013343956.1">
    <property type="nucleotide sequence ID" value="NC_014541.1"/>
</dbReference>
<dbReference type="GO" id="GO:0000271">
    <property type="term" value="P:polysaccharide biosynthetic process"/>
    <property type="evidence" value="ECO:0007669"/>
    <property type="project" value="InterPro"/>
</dbReference>
<protein>
    <submittedName>
        <fullName evidence="1">Capsule polysaccharide biosynthesis protein</fullName>
    </submittedName>
</protein>
<dbReference type="AlphaFoldDB" id="E1SP01"/>
<organism evidence="1 2">
    <name type="scientific">Ferrimonas balearica (strain DSM 9799 / CCM 4581 / KCTC 23876 / PAT)</name>
    <dbReference type="NCBI Taxonomy" id="550540"/>
    <lineage>
        <taxon>Bacteria</taxon>
        <taxon>Pseudomonadati</taxon>
        <taxon>Pseudomonadota</taxon>
        <taxon>Gammaproteobacteria</taxon>
        <taxon>Alteromonadales</taxon>
        <taxon>Ferrimonadaceae</taxon>
        <taxon>Ferrimonas</taxon>
    </lineage>
</organism>
<keyword evidence="2" id="KW-1185">Reference proteome</keyword>
<gene>
    <name evidence="1" type="ordered locus">Fbal_0436</name>
</gene>
<dbReference type="InterPro" id="IPR007833">
    <property type="entry name" value="Capsule_polysaccharide_synth"/>
</dbReference>
<dbReference type="GeneID" id="67180683"/>
<dbReference type="KEGG" id="fbl:Fbal_0436"/>
<dbReference type="Proteomes" id="UP000006683">
    <property type="component" value="Chromosome"/>
</dbReference>
<name>E1SP01_FERBD</name>
<sequence>MNILLLQGPLGPFFRTLGNHLVAEGHNVFHISFNGGDECWRSQGSLYRFTSTMKEWPAYFRHFCQQHQIDSVVCYGDCRPYHAKASNICRQLDIAFWALEEGYLRPDFVTMELGGVNANSSLYPMRRHLPKFNPKHAFQIKHQAGKTFGSRAWFAIRYHVIKRLGVSAYPHFVSHRPWGLLKEALSWVKGGLLKLRFKSIDRAMLQELQAEKGRVFLLPLQVSEDFQILSHSNYRDVATVIKEVVGSFARHADSADTLLIKHHPMDRGYINYQPLINQLREQHHLGKRLRFGYELPLPEVYPLLKGVVTVNSTVGLSALLHHLPVKCLGKALYDIPGLTTPGPLSSFWRQQQPVCEATFDAVRNALLHQTQINGSFFTLMEETAVEVAQVMVQHHSQQRELRAAS</sequence>
<dbReference type="EMBL" id="CP002209">
    <property type="protein sequence ID" value="ADN74650.1"/>
    <property type="molecule type" value="Genomic_DNA"/>
</dbReference>
<evidence type="ECO:0000313" key="1">
    <source>
        <dbReference type="EMBL" id="ADN74650.1"/>
    </source>
</evidence>
<dbReference type="HOGENOM" id="CLU_040135_1_0_6"/>
<evidence type="ECO:0000313" key="2">
    <source>
        <dbReference type="Proteomes" id="UP000006683"/>
    </source>
</evidence>
<accession>E1SP01</accession>
<dbReference type="OrthoDB" id="9794206at2"/>
<reference evidence="1 2" key="1">
    <citation type="journal article" date="2010" name="Stand. Genomic Sci.">
        <title>Complete genome sequence of Ferrimonas balearica type strain (PAT).</title>
        <authorList>
            <person name="Nolan M."/>
            <person name="Sikorski J."/>
            <person name="Davenport K."/>
            <person name="Lucas S."/>
            <person name="Glavina Del Rio T."/>
            <person name="Tice H."/>
            <person name="Cheng J."/>
            <person name="Goodwin L."/>
            <person name="Pitluck S."/>
            <person name="Liolios K."/>
            <person name="Ivanova N."/>
            <person name="Mavromatis K."/>
            <person name="Ovchinnikova G."/>
            <person name="Pati A."/>
            <person name="Chen A."/>
            <person name="Palaniappan K."/>
            <person name="Land M."/>
            <person name="Hauser L."/>
            <person name="Chang Y."/>
            <person name="Jeffries C."/>
            <person name="Tapia R."/>
            <person name="Brettin T."/>
            <person name="Detter J."/>
            <person name="Han C."/>
            <person name="Yasawong M."/>
            <person name="Rohde M."/>
            <person name="Tindall B."/>
            <person name="Goker M."/>
            <person name="Woyke T."/>
            <person name="Bristow J."/>
            <person name="Eisen J."/>
            <person name="Markowitz V."/>
            <person name="Hugenholtz P."/>
            <person name="Kyrpides N."/>
            <person name="Klenk H."/>
            <person name="Lapidus A."/>
        </authorList>
    </citation>
    <scope>NUCLEOTIDE SEQUENCE [LARGE SCALE GENOMIC DNA]</scope>
    <source>
        <strain evidence="2">DSM 9799 / CCM 4581 / KCTC 23876 / PAT</strain>
    </source>
</reference>
<proteinExistence type="predicted"/>
<dbReference type="Pfam" id="PF05159">
    <property type="entry name" value="Capsule_synth"/>
    <property type="match status" value="1"/>
</dbReference>
<dbReference type="eggNOG" id="COG3562">
    <property type="taxonomic scope" value="Bacteria"/>
</dbReference>
<dbReference type="GO" id="GO:0015774">
    <property type="term" value="P:polysaccharide transport"/>
    <property type="evidence" value="ECO:0007669"/>
    <property type="project" value="InterPro"/>
</dbReference>